<proteinExistence type="predicted"/>
<reference evidence="2" key="1">
    <citation type="submission" date="2020-05" db="EMBL/GenBank/DDBJ databases">
        <title>Frigoriglobus tundricola gen. nov., sp. nov., a psychrotolerant cellulolytic planctomycete of the family Gemmataceae with two divergent copies of 16S rRNA gene.</title>
        <authorList>
            <person name="Kulichevskaya I.S."/>
            <person name="Ivanova A.A."/>
            <person name="Naumoff D.G."/>
            <person name="Beletsky A.V."/>
            <person name="Rijpstra W.I.C."/>
            <person name="Sinninghe Damste J.S."/>
            <person name="Mardanov A.V."/>
            <person name="Ravin N.V."/>
            <person name="Dedysh S.N."/>
        </authorList>
    </citation>
    <scope>NUCLEOTIDE SEQUENCE [LARGE SCALE GENOMIC DNA]</scope>
    <source>
        <strain evidence="2">PL17</strain>
    </source>
</reference>
<dbReference type="Proteomes" id="UP000503447">
    <property type="component" value="Chromosome"/>
</dbReference>
<dbReference type="AlphaFoldDB" id="A0A6M5YQW5"/>
<dbReference type="EMBL" id="CP053452">
    <property type="protein sequence ID" value="QJW96338.1"/>
    <property type="molecule type" value="Genomic_DNA"/>
</dbReference>
<name>A0A6M5YQW5_9BACT</name>
<keyword evidence="2" id="KW-1185">Reference proteome</keyword>
<evidence type="ECO:0000313" key="1">
    <source>
        <dbReference type="EMBL" id="QJW96338.1"/>
    </source>
</evidence>
<organism evidence="1 2">
    <name type="scientific">Frigoriglobus tundricola</name>
    <dbReference type="NCBI Taxonomy" id="2774151"/>
    <lineage>
        <taxon>Bacteria</taxon>
        <taxon>Pseudomonadati</taxon>
        <taxon>Planctomycetota</taxon>
        <taxon>Planctomycetia</taxon>
        <taxon>Gemmatales</taxon>
        <taxon>Gemmataceae</taxon>
        <taxon>Frigoriglobus</taxon>
    </lineage>
</organism>
<protein>
    <submittedName>
        <fullName evidence="1">Uncharacterized protein</fullName>
    </submittedName>
</protein>
<accession>A0A6M5YQW5</accession>
<dbReference type="RefSeq" id="WP_171471943.1">
    <property type="nucleotide sequence ID" value="NZ_CP053452.2"/>
</dbReference>
<sequence length="97" mass="10773">MDKASAFKSRVITFPPHPIRGRPGVYRVWFMANSAYPLDPPGPLPRVELAEAMLVVDSAGEGTVIDHQKLDPPVPELEPLDFEQKALELVREKVRAA</sequence>
<dbReference type="KEGG" id="ftj:FTUN_3895"/>
<gene>
    <name evidence="1" type="ORF">FTUN_3895</name>
</gene>
<evidence type="ECO:0000313" key="2">
    <source>
        <dbReference type="Proteomes" id="UP000503447"/>
    </source>
</evidence>